<proteinExistence type="predicted"/>
<dbReference type="Proteomes" id="UP000050384">
    <property type="component" value="Unassembled WGS sequence"/>
</dbReference>
<sequence>MTDLDWSVYHLNALGQAESVAALGSAGGAAQKASAYADPLSWLVFEAVECVLDSCRDAVLAAGQTVGHIVVSDVCTLHTMQHIARDLGRNRLSPLRFSGACPGLVCSLAGQLLHFSGPSMVLSMPPQDGLVPAALLAQDWLDSGAASHVLVSTHDTDGTQHRVRCTLLQLQTEQVSP</sequence>
<dbReference type="GO" id="GO:0016746">
    <property type="term" value="F:acyltransferase activity"/>
    <property type="evidence" value="ECO:0007669"/>
    <property type="project" value="InterPro"/>
</dbReference>
<dbReference type="InterPro" id="IPR016039">
    <property type="entry name" value="Thiolase-like"/>
</dbReference>
<reference evidence="1 2" key="1">
    <citation type="submission" date="2015-09" db="EMBL/GenBank/DDBJ databases">
        <title>Genome announcement of multiple Pseudomonas syringae strains.</title>
        <authorList>
            <person name="Thakur S."/>
            <person name="Wang P.W."/>
            <person name="Gong Y."/>
            <person name="Weir B.S."/>
            <person name="Guttman D.S."/>
        </authorList>
    </citation>
    <scope>NUCLEOTIDE SEQUENCE [LARGE SCALE GENOMIC DNA]</scope>
    <source>
        <strain evidence="1 2">ICMP16929</strain>
    </source>
</reference>
<protein>
    <submittedName>
        <fullName evidence="1">Coronafacic acid synthetase component</fullName>
    </submittedName>
</protein>
<accession>A0A0Q0ACU6</accession>
<comment type="caution">
    <text evidence="1">The sequence shown here is derived from an EMBL/GenBank/DDBJ whole genome shotgun (WGS) entry which is preliminary data.</text>
</comment>
<dbReference type="PATRIC" id="fig|264459.3.peg.154"/>
<dbReference type="EMBL" id="LJRI01001462">
    <property type="protein sequence ID" value="KPY60517.1"/>
    <property type="molecule type" value="Genomic_DNA"/>
</dbReference>
<gene>
    <name evidence="1" type="ORF">ALO94_00089</name>
</gene>
<name>A0A0Q0ACU6_PSESX</name>
<organism evidence="1 2">
    <name type="scientific">Pseudomonas syringae pv. spinaceae</name>
    <dbReference type="NCBI Taxonomy" id="264459"/>
    <lineage>
        <taxon>Bacteria</taxon>
        <taxon>Pseudomonadati</taxon>
        <taxon>Pseudomonadota</taxon>
        <taxon>Gammaproteobacteria</taxon>
        <taxon>Pseudomonadales</taxon>
        <taxon>Pseudomonadaceae</taxon>
        <taxon>Pseudomonas</taxon>
        <taxon>Pseudomonas syringae</taxon>
    </lineage>
</organism>
<evidence type="ECO:0000313" key="1">
    <source>
        <dbReference type="EMBL" id="KPY60517.1"/>
    </source>
</evidence>
<dbReference type="RefSeq" id="WP_004666808.1">
    <property type="nucleotide sequence ID" value="NZ_LJRI01001462.1"/>
</dbReference>
<evidence type="ECO:0000313" key="2">
    <source>
        <dbReference type="Proteomes" id="UP000050384"/>
    </source>
</evidence>
<dbReference type="Gene3D" id="3.40.47.10">
    <property type="match status" value="1"/>
</dbReference>
<dbReference type="AlphaFoldDB" id="A0A0Q0ACU6"/>